<comment type="caution">
    <text evidence="1">The sequence shown here is derived from an EMBL/GenBank/DDBJ whole genome shotgun (WGS) entry which is preliminary data.</text>
</comment>
<dbReference type="AlphaFoldDB" id="A0AAN9KFJ2"/>
<sequence>MQISYDQNSEAAQQSTCTSLGKKAGNLLQIEYGCLFSEYKFSFSSDHEKSFYSCKQWLVHKGAGARRAETALGFEMRRLDTRLYKEKH</sequence>
<reference evidence="1 2" key="1">
    <citation type="submission" date="2024-01" db="EMBL/GenBank/DDBJ databases">
        <title>The genomes of 5 underutilized Papilionoideae crops provide insights into root nodulation and disease resistanc.</title>
        <authorList>
            <person name="Jiang F."/>
        </authorList>
    </citation>
    <scope>NUCLEOTIDE SEQUENCE [LARGE SCALE GENOMIC DNA]</scope>
    <source>
        <strain evidence="1">LVBAO_FW01</strain>
        <tissue evidence="1">Leaves</tissue>
    </source>
</reference>
<name>A0AAN9KFJ2_CANGL</name>
<organism evidence="1 2">
    <name type="scientific">Canavalia gladiata</name>
    <name type="common">Sword bean</name>
    <name type="synonym">Dolichos gladiatus</name>
    <dbReference type="NCBI Taxonomy" id="3824"/>
    <lineage>
        <taxon>Eukaryota</taxon>
        <taxon>Viridiplantae</taxon>
        <taxon>Streptophyta</taxon>
        <taxon>Embryophyta</taxon>
        <taxon>Tracheophyta</taxon>
        <taxon>Spermatophyta</taxon>
        <taxon>Magnoliopsida</taxon>
        <taxon>eudicotyledons</taxon>
        <taxon>Gunneridae</taxon>
        <taxon>Pentapetalae</taxon>
        <taxon>rosids</taxon>
        <taxon>fabids</taxon>
        <taxon>Fabales</taxon>
        <taxon>Fabaceae</taxon>
        <taxon>Papilionoideae</taxon>
        <taxon>50 kb inversion clade</taxon>
        <taxon>NPAAA clade</taxon>
        <taxon>indigoferoid/millettioid clade</taxon>
        <taxon>Phaseoleae</taxon>
        <taxon>Canavalia</taxon>
    </lineage>
</organism>
<gene>
    <name evidence="1" type="ORF">VNO77_33784</name>
</gene>
<dbReference type="EMBL" id="JAYMYQ010000008">
    <property type="protein sequence ID" value="KAK7315247.1"/>
    <property type="molecule type" value="Genomic_DNA"/>
</dbReference>
<evidence type="ECO:0000313" key="1">
    <source>
        <dbReference type="EMBL" id="KAK7315247.1"/>
    </source>
</evidence>
<proteinExistence type="predicted"/>
<keyword evidence="2" id="KW-1185">Reference proteome</keyword>
<evidence type="ECO:0000313" key="2">
    <source>
        <dbReference type="Proteomes" id="UP001367508"/>
    </source>
</evidence>
<accession>A0AAN9KFJ2</accession>
<protein>
    <submittedName>
        <fullName evidence="1">Uncharacterized protein</fullName>
    </submittedName>
</protein>
<dbReference type="Proteomes" id="UP001367508">
    <property type="component" value="Unassembled WGS sequence"/>
</dbReference>